<gene>
    <name evidence="2" type="ORF">BKA59DRAFT_549302</name>
</gene>
<reference evidence="2" key="1">
    <citation type="journal article" date="2021" name="Nat. Commun.">
        <title>Genetic determinants of endophytism in the Arabidopsis root mycobiome.</title>
        <authorList>
            <person name="Mesny F."/>
            <person name="Miyauchi S."/>
            <person name="Thiergart T."/>
            <person name="Pickel B."/>
            <person name="Atanasova L."/>
            <person name="Karlsson M."/>
            <person name="Huettel B."/>
            <person name="Barry K.W."/>
            <person name="Haridas S."/>
            <person name="Chen C."/>
            <person name="Bauer D."/>
            <person name="Andreopoulos W."/>
            <person name="Pangilinan J."/>
            <person name="LaButti K."/>
            <person name="Riley R."/>
            <person name="Lipzen A."/>
            <person name="Clum A."/>
            <person name="Drula E."/>
            <person name="Henrissat B."/>
            <person name="Kohler A."/>
            <person name="Grigoriev I.V."/>
            <person name="Martin F.M."/>
            <person name="Hacquard S."/>
        </authorList>
    </citation>
    <scope>NUCLEOTIDE SEQUENCE</scope>
    <source>
        <strain evidence="2">MPI-SDFR-AT-0068</strain>
    </source>
</reference>
<dbReference type="Proteomes" id="UP000813427">
    <property type="component" value="Unassembled WGS sequence"/>
</dbReference>
<feature type="region of interest" description="Disordered" evidence="1">
    <location>
        <begin position="176"/>
        <end position="206"/>
    </location>
</feature>
<dbReference type="AlphaFoldDB" id="A0A8K0RL37"/>
<accession>A0A8K0RL37</accession>
<evidence type="ECO:0000256" key="1">
    <source>
        <dbReference type="SAM" id="MobiDB-lite"/>
    </source>
</evidence>
<dbReference type="EMBL" id="JAGPXF010000008">
    <property type="protein sequence ID" value="KAH7232782.1"/>
    <property type="molecule type" value="Genomic_DNA"/>
</dbReference>
<name>A0A8K0RL37_9HYPO</name>
<sequence length="226" mass="24963">MSLDLHYTTKAVVRWREHDTMRFLTKPDPRMKPIMFTARFDSEAAFFELAVPTKLKGLDIVMNVILRVCALSIVSLELIKNPTIPIAVGEEFEFTAFSLDFTLKCPLAIIVQIGAVEPPRLLPSIYIEARDAPSKLHDISDAASQGLSKSCSTQYYIASMYGGIGGKFLDPPAETVSPPSYDEAAASPSLPPPIEPLSKKRPRRDTDAECDNITLLWAELHAIKTA</sequence>
<protein>
    <submittedName>
        <fullName evidence="2">Uncharacterized protein</fullName>
    </submittedName>
</protein>
<evidence type="ECO:0000313" key="3">
    <source>
        <dbReference type="Proteomes" id="UP000813427"/>
    </source>
</evidence>
<organism evidence="2 3">
    <name type="scientific">Fusarium tricinctum</name>
    <dbReference type="NCBI Taxonomy" id="61284"/>
    <lineage>
        <taxon>Eukaryota</taxon>
        <taxon>Fungi</taxon>
        <taxon>Dikarya</taxon>
        <taxon>Ascomycota</taxon>
        <taxon>Pezizomycotina</taxon>
        <taxon>Sordariomycetes</taxon>
        <taxon>Hypocreomycetidae</taxon>
        <taxon>Hypocreales</taxon>
        <taxon>Nectriaceae</taxon>
        <taxon>Fusarium</taxon>
        <taxon>Fusarium tricinctum species complex</taxon>
    </lineage>
</organism>
<proteinExistence type="predicted"/>
<evidence type="ECO:0000313" key="2">
    <source>
        <dbReference type="EMBL" id="KAH7232782.1"/>
    </source>
</evidence>
<comment type="caution">
    <text evidence="2">The sequence shown here is derived from an EMBL/GenBank/DDBJ whole genome shotgun (WGS) entry which is preliminary data.</text>
</comment>
<dbReference type="OrthoDB" id="47007at2759"/>
<keyword evidence="3" id="KW-1185">Reference proteome</keyword>